<dbReference type="Proteomes" id="UP000267096">
    <property type="component" value="Unassembled WGS sequence"/>
</dbReference>
<organism evidence="4">
    <name type="scientific">Anisakis simplex</name>
    <name type="common">Herring worm</name>
    <dbReference type="NCBI Taxonomy" id="6269"/>
    <lineage>
        <taxon>Eukaryota</taxon>
        <taxon>Metazoa</taxon>
        <taxon>Ecdysozoa</taxon>
        <taxon>Nematoda</taxon>
        <taxon>Chromadorea</taxon>
        <taxon>Rhabditida</taxon>
        <taxon>Spirurina</taxon>
        <taxon>Ascaridomorpha</taxon>
        <taxon>Ascaridoidea</taxon>
        <taxon>Anisakidae</taxon>
        <taxon>Anisakis</taxon>
        <taxon>Anisakis simplex complex</taxon>
    </lineage>
</organism>
<feature type="domain" description="ISXO2-like transposase" evidence="1">
    <location>
        <begin position="1"/>
        <end position="141"/>
    </location>
</feature>
<reference evidence="2 3" key="2">
    <citation type="submission" date="2018-11" db="EMBL/GenBank/DDBJ databases">
        <authorList>
            <consortium name="Pathogen Informatics"/>
        </authorList>
    </citation>
    <scope>NUCLEOTIDE SEQUENCE [LARGE SCALE GENOMIC DNA]</scope>
</reference>
<accession>A0A0M3JZP2</accession>
<dbReference type="InterPro" id="IPR053164">
    <property type="entry name" value="IS1016-like_transposase"/>
</dbReference>
<reference evidence="4" key="1">
    <citation type="submission" date="2017-02" db="UniProtKB">
        <authorList>
            <consortium name="WormBaseParasite"/>
        </authorList>
    </citation>
    <scope>IDENTIFICATION</scope>
</reference>
<name>A0A0M3JZP2_ANISI</name>
<dbReference type="InterPro" id="IPR024445">
    <property type="entry name" value="Tnp_ISXO2-like"/>
</dbReference>
<sequence length="159" mass="18145">GGVGKTVEIDETVITKRKYGVGRCVRQQWIFGGVEIDSGECFLVPVDNRSAATLMPLIYKHILPGTTIVSDCWASYSQIQGADYSHLTVNHSLNFVDPVTSACTNHIESLWQKFKQAHRTRFGTHRTLLPAYIEEFVWRKKFSGPDAFYHLWMQIQHIC</sequence>
<dbReference type="NCBIfam" id="NF033547">
    <property type="entry name" value="transpos_IS1595"/>
    <property type="match status" value="1"/>
</dbReference>
<dbReference type="WBParaSite" id="ASIM_0001398901-mRNA-1">
    <property type="protein sequence ID" value="ASIM_0001398901-mRNA-1"/>
    <property type="gene ID" value="ASIM_0001398901"/>
</dbReference>
<protein>
    <submittedName>
        <fullName evidence="4">DDE_Tnp_IS1595 domain-containing protein</fullName>
    </submittedName>
</protein>
<dbReference type="PANTHER" id="PTHR47163">
    <property type="entry name" value="DDE_TNP_IS1595 DOMAIN-CONTAINING PROTEIN"/>
    <property type="match status" value="1"/>
</dbReference>
<evidence type="ECO:0000313" key="4">
    <source>
        <dbReference type="WBParaSite" id="ASIM_0001398901-mRNA-1"/>
    </source>
</evidence>
<dbReference type="Pfam" id="PF12762">
    <property type="entry name" value="DDE_Tnp_IS1595"/>
    <property type="match status" value="1"/>
</dbReference>
<gene>
    <name evidence="2" type="ORF">ASIM_LOCUS13417</name>
</gene>
<proteinExistence type="predicted"/>
<dbReference type="OrthoDB" id="5862080at2759"/>
<dbReference type="SMART" id="SM01126">
    <property type="entry name" value="DDE_Tnp_IS1595"/>
    <property type="match status" value="1"/>
</dbReference>
<dbReference type="PANTHER" id="PTHR47163:SF2">
    <property type="entry name" value="SI:DKEY-17M8.2"/>
    <property type="match status" value="1"/>
</dbReference>
<dbReference type="AlphaFoldDB" id="A0A0M3JZP2"/>
<evidence type="ECO:0000259" key="1">
    <source>
        <dbReference type="SMART" id="SM01126"/>
    </source>
</evidence>
<evidence type="ECO:0000313" key="3">
    <source>
        <dbReference type="Proteomes" id="UP000267096"/>
    </source>
</evidence>
<dbReference type="EMBL" id="UYRR01031387">
    <property type="protein sequence ID" value="VDK49657.1"/>
    <property type="molecule type" value="Genomic_DNA"/>
</dbReference>
<evidence type="ECO:0000313" key="2">
    <source>
        <dbReference type="EMBL" id="VDK49657.1"/>
    </source>
</evidence>
<keyword evidence="3" id="KW-1185">Reference proteome</keyword>